<evidence type="ECO:0000256" key="4">
    <source>
        <dbReference type="ARBA" id="ARBA00022737"/>
    </source>
</evidence>
<feature type="active site" description="Proton acceptor" evidence="7">
    <location>
        <position position="242"/>
    </location>
</feature>
<protein>
    <recommendedName>
        <fullName evidence="7">UDP-3-O-acylglucosamine N-acyltransferase</fullName>
        <ecNumber evidence="7">2.3.1.191</ecNumber>
    </recommendedName>
</protein>
<evidence type="ECO:0000256" key="1">
    <source>
        <dbReference type="ARBA" id="ARBA00022516"/>
    </source>
</evidence>
<dbReference type="GO" id="GO:0016020">
    <property type="term" value="C:membrane"/>
    <property type="evidence" value="ECO:0007669"/>
    <property type="project" value="GOC"/>
</dbReference>
<dbReference type="Pfam" id="PF00132">
    <property type="entry name" value="Hexapep"/>
    <property type="match status" value="1"/>
</dbReference>
<dbReference type="UniPathway" id="UPA00973"/>
<reference evidence="9 10" key="1">
    <citation type="journal article" date="2013" name="Genome Announc.">
        <title>Draft Genome Sequence of the Methanotrophic Gammaproteobacterium Methyloglobulus morosus DSM 22980 Strain KoM1.</title>
        <authorList>
            <person name="Poehlein A."/>
            <person name="Deutzmann J.S."/>
            <person name="Daniel R."/>
            <person name="Simeonova D.D."/>
        </authorList>
    </citation>
    <scope>NUCLEOTIDE SEQUENCE [LARGE SCALE GENOMIC DNA]</scope>
    <source>
        <strain evidence="9 10">KoM1</strain>
    </source>
</reference>
<dbReference type="SUPFAM" id="SSF51161">
    <property type="entry name" value="Trimeric LpxA-like enzymes"/>
    <property type="match status" value="1"/>
</dbReference>
<dbReference type="Pfam" id="PF04613">
    <property type="entry name" value="LpxD"/>
    <property type="match status" value="1"/>
</dbReference>
<dbReference type="InterPro" id="IPR007691">
    <property type="entry name" value="LpxD"/>
</dbReference>
<dbReference type="InterPro" id="IPR011004">
    <property type="entry name" value="Trimer_LpxA-like_sf"/>
</dbReference>
<comment type="subunit">
    <text evidence="7">Homotrimer.</text>
</comment>
<comment type="caution">
    <text evidence="9">The sequence shown here is derived from an EMBL/GenBank/DDBJ whole genome shotgun (WGS) entry which is preliminary data.</text>
</comment>
<feature type="domain" description="UDP-3-O-[3-hydroxymyristoyl] glucosamine N-acyltransferase non-repeat region" evidence="8">
    <location>
        <begin position="24"/>
        <end position="91"/>
    </location>
</feature>
<dbReference type="PATRIC" id="fig|1116472.3.peg.3875"/>
<comment type="catalytic activity">
    <reaction evidence="7">
        <text>a UDP-3-O-[(3R)-3-hydroxyacyl]-alpha-D-glucosamine + a (3R)-hydroxyacyl-[ACP] = a UDP-2-N,3-O-bis[(3R)-3-hydroxyacyl]-alpha-D-glucosamine + holo-[ACP] + H(+)</text>
        <dbReference type="Rhea" id="RHEA:53836"/>
        <dbReference type="Rhea" id="RHEA-COMP:9685"/>
        <dbReference type="Rhea" id="RHEA-COMP:9945"/>
        <dbReference type="ChEBI" id="CHEBI:15378"/>
        <dbReference type="ChEBI" id="CHEBI:64479"/>
        <dbReference type="ChEBI" id="CHEBI:78827"/>
        <dbReference type="ChEBI" id="CHEBI:137740"/>
        <dbReference type="ChEBI" id="CHEBI:137748"/>
        <dbReference type="EC" id="2.3.1.191"/>
    </reaction>
</comment>
<evidence type="ECO:0000256" key="7">
    <source>
        <dbReference type="HAMAP-Rule" id="MF_00523"/>
    </source>
</evidence>
<keyword evidence="3 7" id="KW-0808">Transferase</keyword>
<dbReference type="AlphaFoldDB" id="V5B188"/>
<comment type="function">
    <text evidence="7">Catalyzes the N-acylation of UDP-3-O-acylglucosamine using 3-hydroxyacyl-ACP as the acyl donor. Is involved in the biosynthesis of lipid A, a phosphorylated glycolipid that anchors the lipopolysaccharide to the outer membrane of the cell.</text>
</comment>
<dbReference type="eggNOG" id="COG1044">
    <property type="taxonomic scope" value="Bacteria"/>
</dbReference>
<dbReference type="RefSeq" id="WP_023496475.1">
    <property type="nucleotide sequence ID" value="NZ_AYLO01000159.1"/>
</dbReference>
<dbReference type="InterPro" id="IPR001451">
    <property type="entry name" value="Hexapep"/>
</dbReference>
<keyword evidence="1 7" id="KW-0444">Lipid biosynthesis</keyword>
<keyword evidence="5 7" id="KW-0443">Lipid metabolism</keyword>
<dbReference type="GO" id="GO:0103118">
    <property type="term" value="F:UDP-3-O-[(3R)-3-hydroxyacyl]-glucosamine N-acyltransferase activity"/>
    <property type="evidence" value="ECO:0007669"/>
    <property type="project" value="UniProtKB-EC"/>
</dbReference>
<evidence type="ECO:0000313" key="9">
    <source>
        <dbReference type="EMBL" id="ESS66940.1"/>
    </source>
</evidence>
<keyword evidence="10" id="KW-1185">Reference proteome</keyword>
<name>V5B188_9GAMM</name>
<comment type="pathway">
    <text evidence="7">Bacterial outer membrane biogenesis; LPS lipid A biosynthesis.</text>
</comment>
<comment type="similarity">
    <text evidence="7">Belongs to the transferase hexapeptide repeat family. LpxD subfamily.</text>
</comment>
<dbReference type="NCBIfam" id="NF002060">
    <property type="entry name" value="PRK00892.1"/>
    <property type="match status" value="1"/>
</dbReference>
<evidence type="ECO:0000256" key="2">
    <source>
        <dbReference type="ARBA" id="ARBA00022556"/>
    </source>
</evidence>
<dbReference type="NCBIfam" id="TIGR01853">
    <property type="entry name" value="lipid_A_lpxD"/>
    <property type="match status" value="1"/>
</dbReference>
<dbReference type="STRING" id="1116472.MGMO_174c00060"/>
<organism evidence="9 10">
    <name type="scientific">Methyloglobulus morosus KoM1</name>
    <dbReference type="NCBI Taxonomy" id="1116472"/>
    <lineage>
        <taxon>Bacteria</taxon>
        <taxon>Pseudomonadati</taxon>
        <taxon>Pseudomonadota</taxon>
        <taxon>Gammaproteobacteria</taxon>
        <taxon>Methylococcales</taxon>
        <taxon>Methylococcaceae</taxon>
        <taxon>Methyloglobulus</taxon>
    </lineage>
</organism>
<evidence type="ECO:0000256" key="3">
    <source>
        <dbReference type="ARBA" id="ARBA00022679"/>
    </source>
</evidence>
<sequence length="350" mass="37051">MPITLKELAAFCDARIEGGDPSAIIHSAADITSAQQGQVTQLTNPKYVRYIKESTATACFVAEGLHAGEFPAHIALLICPDPEMGFIKAVEKLHPAKTYHSHIAEQSIIGNSVTLGHDLFIGPYAVIGEHTHIGDRTAILSGAYIGCNVTIGQNCRIHPYAVIYDNTIIGDNVTIHSGAIIGADGFGYKFRGNAHRKVPQVGNVVIEDNVEIGANTCIDRGALGSTTIGMGSKIDNLVQIGHNNKVGKHVIMCGLTGVSGSCTIEDYAILAGSSGIADHVTIGQGAVVMARSGVAGNVPAGSQFFGSPAKDKKTAYKEQIAISKLPDLVKKIKLLEEEIRQLQNRASFDE</sequence>
<dbReference type="Gene3D" id="2.160.10.10">
    <property type="entry name" value="Hexapeptide repeat proteins"/>
    <property type="match status" value="1"/>
</dbReference>
<dbReference type="PANTHER" id="PTHR43378">
    <property type="entry name" value="UDP-3-O-ACYLGLUCOSAMINE N-ACYLTRANSFERASE"/>
    <property type="match status" value="1"/>
</dbReference>
<dbReference type="EMBL" id="AYLO01000159">
    <property type="protein sequence ID" value="ESS66940.1"/>
    <property type="molecule type" value="Genomic_DNA"/>
</dbReference>
<dbReference type="EC" id="2.3.1.191" evidence="7"/>
<keyword evidence="6 7" id="KW-0012">Acyltransferase</keyword>
<dbReference type="Proteomes" id="UP000017842">
    <property type="component" value="Unassembled WGS sequence"/>
</dbReference>
<evidence type="ECO:0000313" key="10">
    <source>
        <dbReference type="Proteomes" id="UP000017842"/>
    </source>
</evidence>
<dbReference type="GO" id="GO:0016410">
    <property type="term" value="F:N-acyltransferase activity"/>
    <property type="evidence" value="ECO:0007669"/>
    <property type="project" value="InterPro"/>
</dbReference>
<dbReference type="Gene3D" id="3.40.1390.10">
    <property type="entry name" value="MurE/MurF, N-terminal domain"/>
    <property type="match status" value="1"/>
</dbReference>
<evidence type="ECO:0000259" key="8">
    <source>
        <dbReference type="Pfam" id="PF04613"/>
    </source>
</evidence>
<proteinExistence type="inferred from homology"/>
<dbReference type="InterPro" id="IPR020573">
    <property type="entry name" value="UDP_GlcNAc_AcTrfase_non-rep"/>
</dbReference>
<keyword evidence="4 7" id="KW-0677">Repeat</keyword>
<evidence type="ECO:0000256" key="6">
    <source>
        <dbReference type="ARBA" id="ARBA00023315"/>
    </source>
</evidence>
<dbReference type="OrthoDB" id="9784739at2"/>
<dbReference type="GO" id="GO:0009245">
    <property type="term" value="P:lipid A biosynthetic process"/>
    <property type="evidence" value="ECO:0007669"/>
    <property type="project" value="UniProtKB-UniRule"/>
</dbReference>
<dbReference type="HAMAP" id="MF_00523">
    <property type="entry name" value="LpxD"/>
    <property type="match status" value="1"/>
</dbReference>
<accession>V5B188</accession>
<dbReference type="PANTHER" id="PTHR43378:SF2">
    <property type="entry name" value="UDP-3-O-ACYLGLUCOSAMINE N-ACYLTRANSFERASE 1, MITOCHONDRIAL-RELATED"/>
    <property type="match status" value="1"/>
</dbReference>
<evidence type="ECO:0000256" key="5">
    <source>
        <dbReference type="ARBA" id="ARBA00023098"/>
    </source>
</evidence>
<dbReference type="CDD" id="cd03352">
    <property type="entry name" value="LbH_LpxD"/>
    <property type="match status" value="1"/>
</dbReference>
<gene>
    <name evidence="7 9" type="primary">lpxD</name>
    <name evidence="9" type="ORF">MGMO_174c00060</name>
</gene>
<keyword evidence="2 7" id="KW-0441">Lipid A biosynthesis</keyword>